<comment type="caution">
    <text evidence="2">The sequence shown here is derived from an EMBL/GenBank/DDBJ whole genome shotgun (WGS) entry which is preliminary data.</text>
</comment>
<dbReference type="Proteomes" id="UP001219525">
    <property type="component" value="Unassembled WGS sequence"/>
</dbReference>
<organism evidence="2 3">
    <name type="scientific">Mycena pura</name>
    <dbReference type="NCBI Taxonomy" id="153505"/>
    <lineage>
        <taxon>Eukaryota</taxon>
        <taxon>Fungi</taxon>
        <taxon>Dikarya</taxon>
        <taxon>Basidiomycota</taxon>
        <taxon>Agaricomycotina</taxon>
        <taxon>Agaricomycetes</taxon>
        <taxon>Agaricomycetidae</taxon>
        <taxon>Agaricales</taxon>
        <taxon>Marasmiineae</taxon>
        <taxon>Mycenaceae</taxon>
        <taxon>Mycena</taxon>
    </lineage>
</organism>
<evidence type="ECO:0000313" key="3">
    <source>
        <dbReference type="Proteomes" id="UP001219525"/>
    </source>
</evidence>
<dbReference type="EMBL" id="JARJCW010000107">
    <property type="protein sequence ID" value="KAJ7193559.1"/>
    <property type="molecule type" value="Genomic_DNA"/>
</dbReference>
<accession>A0AAD6UVL3</accession>
<dbReference type="AlphaFoldDB" id="A0AAD6UVL3"/>
<feature type="chain" id="PRO_5042293608" evidence="1">
    <location>
        <begin position="19"/>
        <end position="200"/>
    </location>
</feature>
<protein>
    <submittedName>
        <fullName evidence="2">Uncharacterized protein</fullName>
    </submittedName>
</protein>
<evidence type="ECO:0000313" key="2">
    <source>
        <dbReference type="EMBL" id="KAJ7193559.1"/>
    </source>
</evidence>
<gene>
    <name evidence="2" type="ORF">GGX14DRAFT_405460</name>
</gene>
<feature type="signal peptide" evidence="1">
    <location>
        <begin position="1"/>
        <end position="18"/>
    </location>
</feature>
<name>A0AAD6UVL3_9AGAR</name>
<proteinExistence type="predicted"/>
<evidence type="ECO:0000256" key="1">
    <source>
        <dbReference type="SAM" id="SignalP"/>
    </source>
</evidence>
<reference evidence="2" key="1">
    <citation type="submission" date="2023-03" db="EMBL/GenBank/DDBJ databases">
        <title>Massive genome expansion in bonnet fungi (Mycena s.s.) driven by repeated elements and novel gene families across ecological guilds.</title>
        <authorList>
            <consortium name="Lawrence Berkeley National Laboratory"/>
            <person name="Harder C.B."/>
            <person name="Miyauchi S."/>
            <person name="Viragh M."/>
            <person name="Kuo A."/>
            <person name="Thoen E."/>
            <person name="Andreopoulos B."/>
            <person name="Lu D."/>
            <person name="Skrede I."/>
            <person name="Drula E."/>
            <person name="Henrissat B."/>
            <person name="Morin E."/>
            <person name="Kohler A."/>
            <person name="Barry K."/>
            <person name="LaButti K."/>
            <person name="Morin E."/>
            <person name="Salamov A."/>
            <person name="Lipzen A."/>
            <person name="Mereny Z."/>
            <person name="Hegedus B."/>
            <person name="Baldrian P."/>
            <person name="Stursova M."/>
            <person name="Weitz H."/>
            <person name="Taylor A."/>
            <person name="Grigoriev I.V."/>
            <person name="Nagy L.G."/>
            <person name="Martin F."/>
            <person name="Kauserud H."/>
        </authorList>
    </citation>
    <scope>NUCLEOTIDE SEQUENCE</scope>
    <source>
        <strain evidence="2">9144</strain>
    </source>
</reference>
<keyword evidence="3" id="KW-1185">Reference proteome</keyword>
<sequence>MAWAAFWLPLLDQGSLFGRLLVCSVTANRLPVCQRGGSESASRLSRPKKDLQVLHQPGSKGCKIQWKSHTAGSAVDQLDAQAAAAKVVDHMVHTPPVNKLASRIMCIASQPATIPRTRSSVYITSLPQKDGDSQPLNVQWHTMGDYADTITTVGTPDSYSTQIASNFYFEYWAQAESYSTQDELAHFLRKCLYHQTNKRN</sequence>
<keyword evidence="1" id="KW-0732">Signal</keyword>